<dbReference type="STRING" id="1423739.FC85_GL002597"/>
<feature type="transmembrane region" description="Helical" evidence="7">
    <location>
        <begin position="151"/>
        <end position="171"/>
    </location>
</feature>
<feature type="transmembrane region" description="Helical" evidence="7">
    <location>
        <begin position="119"/>
        <end position="139"/>
    </location>
</feature>
<dbReference type="PATRIC" id="fig|1423739.3.peg.2694"/>
<evidence type="ECO:0000256" key="4">
    <source>
        <dbReference type="ARBA" id="ARBA00022692"/>
    </source>
</evidence>
<organism evidence="8 9">
    <name type="scientific">Lentilactobacillus diolivorans DSM 14421</name>
    <dbReference type="NCBI Taxonomy" id="1423739"/>
    <lineage>
        <taxon>Bacteria</taxon>
        <taxon>Bacillati</taxon>
        <taxon>Bacillota</taxon>
        <taxon>Bacilli</taxon>
        <taxon>Lactobacillales</taxon>
        <taxon>Lactobacillaceae</taxon>
        <taxon>Lentilactobacillus</taxon>
    </lineage>
</organism>
<dbReference type="GO" id="GO:0055085">
    <property type="term" value="P:transmembrane transport"/>
    <property type="evidence" value="ECO:0007669"/>
    <property type="project" value="InterPro"/>
</dbReference>
<dbReference type="EMBL" id="AZEY01000029">
    <property type="protein sequence ID" value="KRL67741.1"/>
    <property type="molecule type" value="Genomic_DNA"/>
</dbReference>
<feature type="transmembrane region" description="Helical" evidence="7">
    <location>
        <begin position="192"/>
        <end position="216"/>
    </location>
</feature>
<evidence type="ECO:0000313" key="8">
    <source>
        <dbReference type="EMBL" id="KRL67741.1"/>
    </source>
</evidence>
<evidence type="ECO:0000256" key="3">
    <source>
        <dbReference type="ARBA" id="ARBA00022475"/>
    </source>
</evidence>
<keyword evidence="3" id="KW-1003">Cell membrane</keyword>
<evidence type="ECO:0000256" key="5">
    <source>
        <dbReference type="ARBA" id="ARBA00022989"/>
    </source>
</evidence>
<dbReference type="GO" id="GO:0016020">
    <property type="term" value="C:membrane"/>
    <property type="evidence" value="ECO:0007669"/>
    <property type="project" value="UniProtKB-SubCell"/>
</dbReference>
<feature type="transmembrane region" description="Helical" evidence="7">
    <location>
        <begin position="12"/>
        <end position="36"/>
    </location>
</feature>
<dbReference type="InterPro" id="IPR004776">
    <property type="entry name" value="Mem_transp_PIN-like"/>
</dbReference>
<feature type="transmembrane region" description="Helical" evidence="7">
    <location>
        <begin position="78"/>
        <end position="98"/>
    </location>
</feature>
<feature type="transmembrane region" description="Helical" evidence="7">
    <location>
        <begin position="251"/>
        <end position="273"/>
    </location>
</feature>
<reference evidence="8 9" key="1">
    <citation type="journal article" date="2015" name="Genome Announc.">
        <title>Expanding the biotechnology potential of lactobacilli through comparative genomics of 213 strains and associated genera.</title>
        <authorList>
            <person name="Sun Z."/>
            <person name="Harris H.M."/>
            <person name="McCann A."/>
            <person name="Guo C."/>
            <person name="Argimon S."/>
            <person name="Zhang W."/>
            <person name="Yang X."/>
            <person name="Jeffery I.B."/>
            <person name="Cooney J.C."/>
            <person name="Kagawa T.F."/>
            <person name="Liu W."/>
            <person name="Song Y."/>
            <person name="Salvetti E."/>
            <person name="Wrobel A."/>
            <person name="Rasinkangas P."/>
            <person name="Parkhill J."/>
            <person name="Rea M.C."/>
            <person name="O'Sullivan O."/>
            <person name="Ritari J."/>
            <person name="Douillard F.P."/>
            <person name="Paul Ross R."/>
            <person name="Yang R."/>
            <person name="Briner A.E."/>
            <person name="Felis G.E."/>
            <person name="de Vos W.M."/>
            <person name="Barrangou R."/>
            <person name="Klaenhammer T.R."/>
            <person name="Caufield P.W."/>
            <person name="Cui Y."/>
            <person name="Zhang H."/>
            <person name="O'Toole P.W."/>
        </authorList>
    </citation>
    <scope>NUCLEOTIDE SEQUENCE [LARGE SCALE GENOMIC DNA]</scope>
    <source>
        <strain evidence="8 9">DSM 14421</strain>
    </source>
</reference>
<comment type="caution">
    <text evidence="8">The sequence shown here is derived from an EMBL/GenBank/DDBJ whole genome shotgun (WGS) entry which is preliminary data.</text>
</comment>
<dbReference type="Proteomes" id="UP000052013">
    <property type="component" value="Unassembled WGS sequence"/>
</dbReference>
<dbReference type="Pfam" id="PF03547">
    <property type="entry name" value="Mem_trans"/>
    <property type="match status" value="1"/>
</dbReference>
<keyword evidence="5 7" id="KW-1133">Transmembrane helix</keyword>
<feature type="transmembrane region" description="Helical" evidence="7">
    <location>
        <begin position="48"/>
        <end position="72"/>
    </location>
</feature>
<evidence type="ECO:0000256" key="1">
    <source>
        <dbReference type="ARBA" id="ARBA00004141"/>
    </source>
</evidence>
<accession>A0A0R1SEE7</accession>
<proteinExistence type="predicted"/>
<gene>
    <name evidence="8" type="ORF">FC85_GL002597</name>
</gene>
<dbReference type="PANTHER" id="PTHR36838:SF1">
    <property type="entry name" value="SLR1864 PROTEIN"/>
    <property type="match status" value="1"/>
</dbReference>
<evidence type="ECO:0000313" key="9">
    <source>
        <dbReference type="Proteomes" id="UP000052013"/>
    </source>
</evidence>
<comment type="subcellular location">
    <subcellularLocation>
        <location evidence="1">Membrane</location>
        <topology evidence="1">Multi-pass membrane protein</topology>
    </subcellularLocation>
</comment>
<evidence type="ECO:0000256" key="7">
    <source>
        <dbReference type="SAM" id="Phobius"/>
    </source>
</evidence>
<evidence type="ECO:0000256" key="6">
    <source>
        <dbReference type="ARBA" id="ARBA00023136"/>
    </source>
</evidence>
<keyword evidence="2" id="KW-0813">Transport</keyword>
<keyword evidence="4 7" id="KW-0812">Transmembrane</keyword>
<evidence type="ECO:0000256" key="2">
    <source>
        <dbReference type="ARBA" id="ARBA00022448"/>
    </source>
</evidence>
<keyword evidence="6 7" id="KW-0472">Membrane</keyword>
<name>A0A0R1SEE7_9LACO</name>
<dbReference type="AlphaFoldDB" id="A0A0R1SEE7"/>
<protein>
    <submittedName>
        <fullName evidence="8">AEC family malonate efflux carrier</fullName>
    </submittedName>
</protein>
<sequence>MSTQKYITHDNIVILSYGTGLIMIAILICFLLSAIVSKLLNLPPQRTALFINGFVNSNTLFVGLPLNIALFGNSSLPYFLAYFIANTIATWGIGVKIINNSSLSKSVSNNEGDSKSNRFLKILTPPMWGFMLGLIFFLFNLSLPDFLTTSFGYLSNLVTPLSLLFLGLVLGNTKLSKLKLESVDLFAQLGKFVISPLIMFLIIFISQKLGFFYLNTTFKETLIIQSATPMLTLLPMLAEQAKLDVSFSTRILTESILIFPVIVVLLMTCFEVIPF</sequence>
<dbReference type="PANTHER" id="PTHR36838">
    <property type="entry name" value="AUXIN EFFLUX CARRIER FAMILY PROTEIN"/>
    <property type="match status" value="1"/>
</dbReference>